<keyword evidence="1" id="KW-1133">Transmembrane helix</keyword>
<sequence>MYKRMRGTLLRLAADQSGTTLTELAVVMPLFLLLFMGMIDFGRMAFHYVVAERAMNVASRVAAVRPPACTGVPESNVRPSSVPGTPPEYGTSCRVGADICADPGTTTCVGTASNATASEIWALVRGSMPPGADMSNMSFSYSYDSNLGFLGGPYVPVVTVELQNLTFQFLSPLGRLAGLSGAVIDQPLAGTVVFPPMSVSLPGEDLALGGNG</sequence>
<proteinExistence type="predicted"/>
<dbReference type="OrthoDB" id="7856227at2"/>
<dbReference type="InterPro" id="IPR012495">
    <property type="entry name" value="TadE-like_dom"/>
</dbReference>
<dbReference type="KEGG" id="sedi:EBB79_09000"/>
<organism evidence="3 4">
    <name type="scientific">Parasedimentitalea marina</name>
    <dbReference type="NCBI Taxonomy" id="2483033"/>
    <lineage>
        <taxon>Bacteria</taxon>
        <taxon>Pseudomonadati</taxon>
        <taxon>Pseudomonadota</taxon>
        <taxon>Alphaproteobacteria</taxon>
        <taxon>Rhodobacterales</taxon>
        <taxon>Paracoccaceae</taxon>
        <taxon>Parasedimentitalea</taxon>
    </lineage>
</organism>
<keyword evidence="1" id="KW-0472">Membrane</keyword>
<dbReference type="EMBL" id="CP033219">
    <property type="protein sequence ID" value="AZV78015.1"/>
    <property type="molecule type" value="Genomic_DNA"/>
</dbReference>
<accession>A0A3T0N1X9</accession>
<name>A0A3T0N1X9_9RHOB</name>
<keyword evidence="4" id="KW-1185">Reference proteome</keyword>
<feature type="transmembrane region" description="Helical" evidence="1">
    <location>
        <begin position="21"/>
        <end position="39"/>
    </location>
</feature>
<reference evidence="3 4" key="1">
    <citation type="submission" date="2018-10" db="EMBL/GenBank/DDBJ databases">
        <title>Parasedimentitalea marina sp. nov., a psychrophilic bacterium isolated from deep seawater of the New Britain Trench.</title>
        <authorList>
            <person name="Cao J."/>
        </authorList>
    </citation>
    <scope>NUCLEOTIDE SEQUENCE [LARGE SCALE GENOMIC DNA]</scope>
    <source>
        <strain evidence="3 4">W43</strain>
    </source>
</reference>
<feature type="domain" description="TadE-like" evidence="2">
    <location>
        <begin position="18"/>
        <end position="60"/>
    </location>
</feature>
<protein>
    <submittedName>
        <fullName evidence="3">Pilus assembly protein</fullName>
    </submittedName>
</protein>
<dbReference type="AlphaFoldDB" id="A0A3T0N1X9"/>
<evidence type="ECO:0000259" key="2">
    <source>
        <dbReference type="Pfam" id="PF07811"/>
    </source>
</evidence>
<evidence type="ECO:0000256" key="1">
    <source>
        <dbReference type="SAM" id="Phobius"/>
    </source>
</evidence>
<evidence type="ECO:0000313" key="4">
    <source>
        <dbReference type="Proteomes" id="UP000283063"/>
    </source>
</evidence>
<dbReference type="Proteomes" id="UP000283063">
    <property type="component" value="Chromosome"/>
</dbReference>
<keyword evidence="1" id="KW-0812">Transmembrane</keyword>
<dbReference type="Pfam" id="PF07811">
    <property type="entry name" value="TadE"/>
    <property type="match status" value="1"/>
</dbReference>
<gene>
    <name evidence="3" type="ORF">EBB79_09000</name>
</gene>
<evidence type="ECO:0000313" key="3">
    <source>
        <dbReference type="EMBL" id="AZV78015.1"/>
    </source>
</evidence>